<feature type="domain" description="ParB/Spo0J HTH" evidence="1">
    <location>
        <begin position="96"/>
        <end position="181"/>
    </location>
</feature>
<evidence type="ECO:0000313" key="2">
    <source>
        <dbReference type="EMBL" id="MFD1043117.1"/>
    </source>
</evidence>
<accession>A0ABW3LZM8</accession>
<reference evidence="3" key="1">
    <citation type="journal article" date="2019" name="Int. J. Syst. Evol. Microbiol.">
        <title>The Global Catalogue of Microorganisms (GCM) 10K type strain sequencing project: providing services to taxonomists for standard genome sequencing and annotation.</title>
        <authorList>
            <consortium name="The Broad Institute Genomics Platform"/>
            <consortium name="The Broad Institute Genome Sequencing Center for Infectious Disease"/>
            <person name="Wu L."/>
            <person name="Ma J."/>
        </authorList>
    </citation>
    <scope>NUCLEOTIDE SEQUENCE [LARGE SCALE GENOMIC DNA]</scope>
    <source>
        <strain evidence="3">CCUG 55854</strain>
    </source>
</reference>
<dbReference type="EMBL" id="JBHTKN010000008">
    <property type="protein sequence ID" value="MFD1043117.1"/>
    <property type="molecule type" value="Genomic_DNA"/>
</dbReference>
<dbReference type="InterPro" id="IPR041468">
    <property type="entry name" value="HTH_ParB/Spo0J"/>
</dbReference>
<dbReference type="RefSeq" id="WP_162377153.1">
    <property type="nucleotide sequence ID" value="NZ_JBHTKN010000008.1"/>
</dbReference>
<evidence type="ECO:0000313" key="3">
    <source>
        <dbReference type="Proteomes" id="UP001597033"/>
    </source>
</evidence>
<keyword evidence="3" id="KW-1185">Reference proteome</keyword>
<sequence length="269" mass="28695">MAKIPTPLSIPASSIWLPDPDAAEGGFVPAQRRVVARRCGSATWELLWGRGALQAGSAALLEAWVVECSDTDAKALQGADTGPTVDWVTAAEVCALLRAAGLPNLVVAGLLCTTPANVSRLTRLSDSCDLIRQCIRRGHLTPGHGRILAALPREQQEHWTRQALGHRWSVRSLEAALADAKSGLTRQAAPDTSRFLDRLGEALGTRAELTGGHLRLACYSAEEAKGLMERLAQGPEVQCLPASAAMWLSVPAPDYDQLYALTGHLVPSE</sequence>
<organism evidence="2 3">
    <name type="scientific">Pseudoxanthomonas kaohsiungensis</name>
    <dbReference type="NCBI Taxonomy" id="283923"/>
    <lineage>
        <taxon>Bacteria</taxon>
        <taxon>Pseudomonadati</taxon>
        <taxon>Pseudomonadota</taxon>
        <taxon>Gammaproteobacteria</taxon>
        <taxon>Lysobacterales</taxon>
        <taxon>Lysobacteraceae</taxon>
        <taxon>Pseudoxanthomonas</taxon>
    </lineage>
</organism>
<evidence type="ECO:0000259" key="1">
    <source>
        <dbReference type="Pfam" id="PF17762"/>
    </source>
</evidence>
<protein>
    <submittedName>
        <fullName evidence="2">ParB/RepB/Spo0J family partition protein</fullName>
    </submittedName>
</protein>
<proteinExistence type="predicted"/>
<name>A0ABW3LZM8_9GAMM</name>
<comment type="caution">
    <text evidence="2">The sequence shown here is derived from an EMBL/GenBank/DDBJ whole genome shotgun (WGS) entry which is preliminary data.</text>
</comment>
<dbReference type="Proteomes" id="UP001597033">
    <property type="component" value="Unassembled WGS sequence"/>
</dbReference>
<dbReference type="Pfam" id="PF17762">
    <property type="entry name" value="HTH_ParB"/>
    <property type="match status" value="1"/>
</dbReference>
<dbReference type="Gene3D" id="1.10.10.2830">
    <property type="match status" value="1"/>
</dbReference>
<gene>
    <name evidence="2" type="ORF">ACFQ2N_12260</name>
</gene>
<dbReference type="SUPFAM" id="SSF109709">
    <property type="entry name" value="KorB DNA-binding domain-like"/>
    <property type="match status" value="1"/>
</dbReference>